<dbReference type="EMBL" id="CADCXV010001184">
    <property type="protein sequence ID" value="CAB0042350.1"/>
    <property type="molecule type" value="Genomic_DNA"/>
</dbReference>
<dbReference type="AlphaFoldDB" id="A0A6H5IXS9"/>
<proteinExistence type="predicted"/>
<dbReference type="Pfam" id="PF14223">
    <property type="entry name" value="Retrotran_gag_2"/>
    <property type="match status" value="1"/>
</dbReference>
<accession>A0A6H5IXS9</accession>
<keyword evidence="3" id="KW-1185">Reference proteome</keyword>
<organism evidence="2 3">
    <name type="scientific">Trichogramma brassicae</name>
    <dbReference type="NCBI Taxonomy" id="86971"/>
    <lineage>
        <taxon>Eukaryota</taxon>
        <taxon>Metazoa</taxon>
        <taxon>Ecdysozoa</taxon>
        <taxon>Arthropoda</taxon>
        <taxon>Hexapoda</taxon>
        <taxon>Insecta</taxon>
        <taxon>Pterygota</taxon>
        <taxon>Neoptera</taxon>
        <taxon>Endopterygota</taxon>
        <taxon>Hymenoptera</taxon>
        <taxon>Apocrita</taxon>
        <taxon>Proctotrupomorpha</taxon>
        <taxon>Chalcidoidea</taxon>
        <taxon>Trichogrammatidae</taxon>
        <taxon>Trichogramma</taxon>
    </lineage>
</organism>
<reference evidence="2 3" key="1">
    <citation type="submission" date="2020-02" db="EMBL/GenBank/DDBJ databases">
        <authorList>
            <person name="Ferguson B K."/>
        </authorList>
    </citation>
    <scope>NUCLEOTIDE SEQUENCE [LARGE SCALE GENOMIC DNA]</scope>
</reference>
<feature type="region of interest" description="Disordered" evidence="1">
    <location>
        <begin position="58"/>
        <end position="109"/>
    </location>
</feature>
<feature type="compositionally biased region" description="Basic residues" evidence="1">
    <location>
        <begin position="194"/>
        <end position="213"/>
    </location>
</feature>
<dbReference type="OrthoDB" id="7682542at2759"/>
<dbReference type="PANTHER" id="PTHR47481:SF22">
    <property type="entry name" value="RETROTRANSPOSON GAG DOMAIN-CONTAINING PROTEIN"/>
    <property type="match status" value="1"/>
</dbReference>
<protein>
    <submittedName>
        <fullName evidence="2">Uncharacterized protein</fullName>
    </submittedName>
</protein>
<feature type="compositionally biased region" description="Polar residues" evidence="1">
    <location>
        <begin position="84"/>
        <end position="97"/>
    </location>
</feature>
<dbReference type="Proteomes" id="UP000479190">
    <property type="component" value="Unassembled WGS sequence"/>
</dbReference>
<feature type="region of interest" description="Disordered" evidence="1">
    <location>
        <begin position="189"/>
        <end position="221"/>
    </location>
</feature>
<evidence type="ECO:0000313" key="3">
    <source>
        <dbReference type="Proteomes" id="UP000479190"/>
    </source>
</evidence>
<name>A0A6H5IXS9_9HYME</name>
<evidence type="ECO:0000313" key="2">
    <source>
        <dbReference type="EMBL" id="CAB0042350.1"/>
    </source>
</evidence>
<gene>
    <name evidence="2" type="ORF">TBRA_LOCUS13972</name>
</gene>
<evidence type="ECO:0000256" key="1">
    <source>
        <dbReference type="SAM" id="MobiDB-lite"/>
    </source>
</evidence>
<dbReference type="PANTHER" id="PTHR47481">
    <property type="match status" value="1"/>
</dbReference>
<sequence length="503" mass="55857">MRRLGVQGLIFFQLGELRSCTMPSSIVVSPFFRAVCCVASASVKSDLVYANSKARERISELTPGRQPPPSARPSRDRRPSSSSTAVAQQQHNSSTAALQPLPAPASRSQLPTRCTRRCCDGNCFMSKFTRNLFHNTVFGRYTECTVFSQTLYNLRRHSSFFNNTEDCRGESKAAAGDTPRANCSFRQVRSQHASLKRKRKEIKQSSKKIKTKKLNYENGEANGSGGGVGDIDRRIGASRVCECRRGQQWTRRPREAIRTSLSPPSIRACLCLTALQTLPLSRARKSSSFTRAQRRVSAKLSLCDARSLGRCRSGSVSEVNSTVHETPTDSKMSDSQYATHSPRFELLTRDNYDTWRIQVEALLVKNDSWDYVSGASPAPSLGGDDAAARNTAEASHKAWVIKDRKAKSDLILSISPSELKEIKNCITSHDVWTKLEATYASKTPARKASLYRQLTQQKMAEDDSMVDHLKSFFDATDKLKSTGANLDDDLLAIMLLHSLPSQL</sequence>